<feature type="transmembrane region" description="Helical" evidence="1">
    <location>
        <begin position="89"/>
        <end position="107"/>
    </location>
</feature>
<organism evidence="2 3">
    <name type="scientific">Cellulomonas chengniuliangii</name>
    <dbReference type="NCBI Taxonomy" id="2968084"/>
    <lineage>
        <taxon>Bacteria</taxon>
        <taxon>Bacillati</taxon>
        <taxon>Actinomycetota</taxon>
        <taxon>Actinomycetes</taxon>
        <taxon>Micrococcales</taxon>
        <taxon>Cellulomonadaceae</taxon>
        <taxon>Cellulomonas</taxon>
    </lineage>
</organism>
<protein>
    <submittedName>
        <fullName evidence="2">Dimethyl sulfoxide reductase anchor subunit</fullName>
        <ecNumber evidence="2">1.8.5.3</ecNumber>
    </submittedName>
</protein>
<feature type="transmembrane region" description="Helical" evidence="1">
    <location>
        <begin position="197"/>
        <end position="219"/>
    </location>
</feature>
<gene>
    <name evidence="2" type="ORF">NP064_16505</name>
</gene>
<dbReference type="RefSeq" id="WP_227568584.1">
    <property type="nucleotide sequence ID" value="NZ_CP101988.1"/>
</dbReference>
<proteinExistence type="predicted"/>
<reference evidence="2 3" key="1">
    <citation type="submission" date="2022-07" db="EMBL/GenBank/DDBJ databases">
        <title>Novel species in genus cellulomonas.</title>
        <authorList>
            <person name="Ye L."/>
        </authorList>
    </citation>
    <scope>NUCLEOTIDE SEQUENCE [LARGE SCALE GENOMIC DNA]</scope>
    <source>
        <strain evidence="3">zg-Y338</strain>
    </source>
</reference>
<dbReference type="Pfam" id="PF04976">
    <property type="entry name" value="DmsC"/>
    <property type="match status" value="1"/>
</dbReference>
<evidence type="ECO:0000256" key="1">
    <source>
        <dbReference type="SAM" id="Phobius"/>
    </source>
</evidence>
<feature type="transmembrane region" description="Helical" evidence="1">
    <location>
        <begin position="153"/>
        <end position="177"/>
    </location>
</feature>
<accession>A0ABY5L424</accession>
<dbReference type="InterPro" id="IPR007059">
    <property type="entry name" value="DmsC"/>
</dbReference>
<keyword evidence="3" id="KW-1185">Reference proteome</keyword>
<name>A0ABY5L424_9CELL</name>
<feature type="transmembrane region" description="Helical" evidence="1">
    <location>
        <begin position="48"/>
        <end position="69"/>
    </location>
</feature>
<evidence type="ECO:0000313" key="2">
    <source>
        <dbReference type="EMBL" id="UUI75338.1"/>
    </source>
</evidence>
<keyword evidence="1" id="KW-1133">Transmembrane helix</keyword>
<feature type="transmembrane region" description="Helical" evidence="1">
    <location>
        <begin position="119"/>
        <end position="141"/>
    </location>
</feature>
<dbReference type="PANTHER" id="PTHR38095:SF1">
    <property type="entry name" value="ANAEROBIC DIMETHYL SULFOXIDE REDUCTASE CHAIN YNFH"/>
    <property type="match status" value="1"/>
</dbReference>
<keyword evidence="1" id="KW-0812">Transmembrane</keyword>
<feature type="transmembrane region" description="Helical" evidence="1">
    <location>
        <begin position="239"/>
        <end position="262"/>
    </location>
</feature>
<dbReference type="GO" id="GO:0016491">
    <property type="term" value="F:oxidoreductase activity"/>
    <property type="evidence" value="ECO:0007669"/>
    <property type="project" value="UniProtKB-KW"/>
</dbReference>
<feature type="transmembrane region" description="Helical" evidence="1">
    <location>
        <begin position="6"/>
        <end position="28"/>
    </location>
</feature>
<dbReference type="EC" id="1.8.5.3" evidence="2"/>
<evidence type="ECO:0000313" key="3">
    <source>
        <dbReference type="Proteomes" id="UP001316189"/>
    </source>
</evidence>
<feature type="transmembrane region" description="Helical" evidence="1">
    <location>
        <begin position="274"/>
        <end position="296"/>
    </location>
</feature>
<keyword evidence="2" id="KW-0560">Oxidoreductase</keyword>
<dbReference type="Proteomes" id="UP001316189">
    <property type="component" value="Chromosome"/>
</dbReference>
<keyword evidence="1" id="KW-0472">Membrane</keyword>
<sequence length="305" mass="32667">MNVHELPLVAFTILAQMSVGSFVILGLVQLSLVRKHGQEAVDKLSGPALYAIGPAIVLGLIASIFHLGNPMNALNAINHLGSSWLSREIFFGSAFAGLGAVFAVVQWRRWLTPLLRQILAGATALVGLALVLSMSMVYMLPSVPAWNHWATPVTFFTTTFLLGALAIGAAFVVVYAVRKHKHADVDEATGALLRTSLRRIAASSIVLLGIEFVVLPTYALDLATGDVHAQASAATLMTAGGAVLLTRLALVFLGAGLLGFFLYRFAFRGKERHLVYLATSAFVLVLASETIGRMLFYSSFDRIGI</sequence>
<dbReference type="EMBL" id="CP101988">
    <property type="protein sequence ID" value="UUI75338.1"/>
    <property type="molecule type" value="Genomic_DNA"/>
</dbReference>
<dbReference type="PANTHER" id="PTHR38095">
    <property type="entry name" value="ANAEROBIC DIMETHYL SULFOXIDE REDUCTASE CHAIN YNFH"/>
    <property type="match status" value="1"/>
</dbReference>